<sequence length="160" mass="18155">MGLWTHRITEGDRANQPLFHQDKNTGYSLFVLGRRDVDAELTCMGRAGNQNCRTIDVPADALPLDCRDFVHRGQFKALGGCMSNDAFPDRMLRMCFNRCCQSQHLHFRIGPRVGRCHIGHRESTLCERARLIEHNGIDFSSLLKCCPISDEQSVLCRFGS</sequence>
<accession>A0A645CFW7</accession>
<evidence type="ECO:0000313" key="1">
    <source>
        <dbReference type="EMBL" id="MPM75886.1"/>
    </source>
</evidence>
<organism evidence="1">
    <name type="scientific">bioreactor metagenome</name>
    <dbReference type="NCBI Taxonomy" id="1076179"/>
    <lineage>
        <taxon>unclassified sequences</taxon>
        <taxon>metagenomes</taxon>
        <taxon>ecological metagenomes</taxon>
    </lineage>
</organism>
<comment type="caution">
    <text evidence="1">The sequence shown here is derived from an EMBL/GenBank/DDBJ whole genome shotgun (WGS) entry which is preliminary data.</text>
</comment>
<proteinExistence type="predicted"/>
<dbReference type="AlphaFoldDB" id="A0A645CFW7"/>
<gene>
    <name evidence="1" type="ORF">SDC9_122880</name>
</gene>
<dbReference type="EMBL" id="VSSQ01026931">
    <property type="protein sequence ID" value="MPM75886.1"/>
    <property type="molecule type" value="Genomic_DNA"/>
</dbReference>
<protein>
    <submittedName>
        <fullName evidence="1">Uncharacterized protein</fullName>
    </submittedName>
</protein>
<reference evidence="1" key="1">
    <citation type="submission" date="2019-08" db="EMBL/GenBank/DDBJ databases">
        <authorList>
            <person name="Kucharzyk K."/>
            <person name="Murdoch R.W."/>
            <person name="Higgins S."/>
            <person name="Loffler F."/>
        </authorList>
    </citation>
    <scope>NUCLEOTIDE SEQUENCE</scope>
</reference>
<name>A0A645CFW7_9ZZZZ</name>